<evidence type="ECO:0000313" key="16">
    <source>
        <dbReference type="EMBL" id="MBM7631693.1"/>
    </source>
</evidence>
<dbReference type="InterPro" id="IPR019818">
    <property type="entry name" value="IsoCit/isopropylmalate_DH_CS"/>
</dbReference>
<evidence type="ECO:0000256" key="3">
    <source>
        <dbReference type="ARBA" id="ARBA00004762"/>
    </source>
</evidence>
<dbReference type="NCBIfam" id="TIGR00169">
    <property type="entry name" value="leuB"/>
    <property type="match status" value="1"/>
</dbReference>
<evidence type="ECO:0000256" key="7">
    <source>
        <dbReference type="ARBA" id="ARBA00022605"/>
    </source>
</evidence>
<keyword evidence="11 13" id="KW-0520">NAD</keyword>
<feature type="binding site" evidence="13">
    <location>
        <position position="250"/>
    </location>
    <ligand>
        <name>Mg(2+)</name>
        <dbReference type="ChEBI" id="CHEBI:18420"/>
    </ligand>
</feature>
<dbReference type="GO" id="GO:0003862">
    <property type="term" value="F:3-isopropylmalate dehydrogenase activity"/>
    <property type="evidence" value="ECO:0007669"/>
    <property type="project" value="UniProtKB-EC"/>
</dbReference>
<keyword evidence="12 13" id="KW-0100">Branched-chain amino acid biosynthesis</keyword>
<dbReference type="EMBL" id="JAFBEC010000002">
    <property type="protein sequence ID" value="MBM7631693.1"/>
    <property type="molecule type" value="Genomic_DNA"/>
</dbReference>
<feature type="binding site" evidence="13">
    <location>
        <position position="222"/>
    </location>
    <ligand>
        <name>Mg(2+)</name>
        <dbReference type="ChEBI" id="CHEBI:18420"/>
    </ligand>
</feature>
<dbReference type="SMART" id="SM01329">
    <property type="entry name" value="Iso_dh"/>
    <property type="match status" value="1"/>
</dbReference>
<comment type="cofactor">
    <cofactor evidence="2">
        <name>Mn(2+)</name>
        <dbReference type="ChEBI" id="CHEBI:29035"/>
    </cofactor>
</comment>
<dbReference type="PROSITE" id="PS00470">
    <property type="entry name" value="IDH_IMDH"/>
    <property type="match status" value="1"/>
</dbReference>
<gene>
    <name evidence="13" type="primary">leuB</name>
    <name evidence="16" type="ORF">JOD17_000785</name>
</gene>
<evidence type="ECO:0000256" key="13">
    <source>
        <dbReference type="HAMAP-Rule" id="MF_01033"/>
    </source>
</evidence>
<evidence type="ECO:0000256" key="8">
    <source>
        <dbReference type="ARBA" id="ARBA00022723"/>
    </source>
</evidence>
<keyword evidence="6 13" id="KW-0432">Leucine biosynthesis</keyword>
<feature type="binding site" evidence="13">
    <location>
        <position position="106"/>
    </location>
    <ligand>
        <name>substrate</name>
    </ligand>
</feature>
<comment type="caution">
    <text evidence="16">The sequence shown here is derived from an EMBL/GenBank/DDBJ whole genome shotgun (WGS) entry which is preliminary data.</text>
</comment>
<dbReference type="PANTHER" id="PTHR42979:SF1">
    <property type="entry name" value="3-ISOPROPYLMALATE DEHYDROGENASE"/>
    <property type="match status" value="1"/>
</dbReference>
<feature type="site" description="Important for catalysis" evidence="13">
    <location>
        <position position="141"/>
    </location>
</feature>
<evidence type="ECO:0000256" key="1">
    <source>
        <dbReference type="ARBA" id="ARBA00000624"/>
    </source>
</evidence>
<comment type="subunit">
    <text evidence="5 13 14">Homodimer.</text>
</comment>
<feature type="domain" description="Isopropylmalate dehydrogenase-like" evidence="15">
    <location>
        <begin position="4"/>
        <end position="351"/>
    </location>
</feature>
<feature type="binding site" evidence="13">
    <location>
        <position position="246"/>
    </location>
    <ligand>
        <name>Mg(2+)</name>
        <dbReference type="ChEBI" id="CHEBI:18420"/>
    </ligand>
</feature>
<evidence type="ECO:0000256" key="5">
    <source>
        <dbReference type="ARBA" id="ARBA00011738"/>
    </source>
</evidence>
<evidence type="ECO:0000259" key="15">
    <source>
        <dbReference type="SMART" id="SM01329"/>
    </source>
</evidence>
<dbReference type="RefSeq" id="WP_204695783.1">
    <property type="nucleotide sequence ID" value="NZ_JAFBEC010000002.1"/>
</dbReference>
<feature type="binding site" evidence="13">
    <location>
        <begin position="280"/>
        <end position="292"/>
    </location>
    <ligand>
        <name>NAD(+)</name>
        <dbReference type="ChEBI" id="CHEBI:57540"/>
    </ligand>
</feature>
<reference evidence="16 17" key="1">
    <citation type="submission" date="2021-01" db="EMBL/GenBank/DDBJ databases">
        <title>Genomic Encyclopedia of Type Strains, Phase IV (KMG-IV): sequencing the most valuable type-strain genomes for metagenomic binning, comparative biology and taxonomic classification.</title>
        <authorList>
            <person name="Goeker M."/>
        </authorList>
    </citation>
    <scope>NUCLEOTIDE SEQUENCE [LARGE SCALE GENOMIC DNA]</scope>
    <source>
        <strain evidence="16 17">DSM 25540</strain>
    </source>
</reference>
<feature type="binding site" evidence="13">
    <location>
        <begin position="76"/>
        <end position="89"/>
    </location>
    <ligand>
        <name>NAD(+)</name>
        <dbReference type="ChEBI" id="CHEBI:57540"/>
    </ligand>
</feature>
<keyword evidence="8 13" id="KW-0479">Metal-binding</keyword>
<name>A0ABS2PA20_9BACL</name>
<dbReference type="Proteomes" id="UP000741863">
    <property type="component" value="Unassembled WGS sequence"/>
</dbReference>
<keyword evidence="13" id="KW-0464">Manganese</keyword>
<dbReference type="HAMAP" id="MF_01033">
    <property type="entry name" value="LeuB_type1"/>
    <property type="match status" value="1"/>
</dbReference>
<comment type="function">
    <text evidence="13 14">Catalyzes the oxidation of 3-carboxy-2-hydroxy-4-methylpentanoate (3-isopropylmalate) to 3-carboxy-4-methyl-2-oxopentanoate. The product decarboxylates to 4-methyl-2 oxopentanoate.</text>
</comment>
<evidence type="ECO:0000256" key="4">
    <source>
        <dbReference type="ARBA" id="ARBA00008319"/>
    </source>
</evidence>
<feature type="binding site" evidence="13">
    <location>
        <position position="222"/>
    </location>
    <ligand>
        <name>substrate</name>
    </ligand>
</feature>
<dbReference type="InterPro" id="IPR004429">
    <property type="entry name" value="Isopropylmalate_DH"/>
</dbReference>
<evidence type="ECO:0000256" key="12">
    <source>
        <dbReference type="ARBA" id="ARBA00023304"/>
    </source>
</evidence>
<proteinExistence type="inferred from homology"/>
<evidence type="ECO:0000256" key="2">
    <source>
        <dbReference type="ARBA" id="ARBA00001936"/>
    </source>
</evidence>
<evidence type="ECO:0000256" key="10">
    <source>
        <dbReference type="ARBA" id="ARBA00023002"/>
    </source>
</evidence>
<keyword evidence="7 13" id="KW-0028">Amino-acid biosynthesis</keyword>
<sequence length="356" mass="38579">MVKKIAVLPGDGIGPEVTEAAVHILKAVAKNTNQQFEFHYGNIGGVAIDEEGDPFPSSTEELCKSSDAVLLGAVGGPKWDQNEPALRPEKGLLAMRKNLGLFANLRPVKAYGPLLDSSPLKREVVEDVDVLIMRELTGGIYFGKHEREQVNGEWQALDTLTYSESEITRIAKKAFEAAKLRDQRVVSVDKANVLESSRLWREVVDRMKTDYPDITVEHMLVDNAAMQLIHGPSQFDVILTENMFGDILSDEASMLTGSLGLLPSASLGDQGVGLFEPIHGSAPDISGQNIANPLAAIASAAMLLKYGFEMEDEAKAIDDAILKALEAGYRTKDIATEQGAVSTTTEMTEAVIKALR</sequence>
<feature type="binding site" evidence="13">
    <location>
        <position position="134"/>
    </location>
    <ligand>
        <name>substrate</name>
    </ligand>
</feature>
<keyword evidence="10 13" id="KW-0560">Oxidoreductase</keyword>
<protein>
    <recommendedName>
        <fullName evidence="13">3-isopropylmalate dehydrogenase</fullName>
        <ecNumber evidence="13">1.1.1.85</ecNumber>
    </recommendedName>
    <alternativeName>
        <fullName evidence="13">3-IPM-DH</fullName>
    </alternativeName>
    <alternativeName>
        <fullName evidence="13">Beta-IPM dehydrogenase</fullName>
        <shortName evidence="13">IMDH</shortName>
    </alternativeName>
</protein>
<dbReference type="SUPFAM" id="SSF53659">
    <property type="entry name" value="Isocitrate/Isopropylmalate dehydrogenase-like"/>
    <property type="match status" value="1"/>
</dbReference>
<dbReference type="InterPro" id="IPR024084">
    <property type="entry name" value="IsoPropMal-DH-like_dom"/>
</dbReference>
<dbReference type="PANTHER" id="PTHR42979">
    <property type="entry name" value="3-ISOPROPYLMALATE DEHYDROGENASE"/>
    <property type="match status" value="1"/>
</dbReference>
<comment type="subcellular location">
    <subcellularLocation>
        <location evidence="13">Cytoplasm</location>
    </subcellularLocation>
</comment>
<feature type="binding site" evidence="13">
    <location>
        <position position="96"/>
    </location>
    <ligand>
        <name>substrate</name>
    </ligand>
</feature>
<evidence type="ECO:0000256" key="14">
    <source>
        <dbReference type="RuleBase" id="RU004445"/>
    </source>
</evidence>
<dbReference type="EC" id="1.1.1.85" evidence="13"/>
<evidence type="ECO:0000256" key="6">
    <source>
        <dbReference type="ARBA" id="ARBA00022430"/>
    </source>
</evidence>
<comment type="similarity">
    <text evidence="4 13">Belongs to the isocitrate and isopropylmalate dehydrogenases family. LeuB type 1 subfamily.</text>
</comment>
<keyword evidence="13" id="KW-0963">Cytoplasm</keyword>
<dbReference type="Pfam" id="PF00180">
    <property type="entry name" value="Iso_dh"/>
    <property type="match status" value="1"/>
</dbReference>
<keyword evidence="17" id="KW-1185">Reference proteome</keyword>
<keyword evidence="9 13" id="KW-0460">Magnesium</keyword>
<evidence type="ECO:0000313" key="17">
    <source>
        <dbReference type="Proteomes" id="UP000741863"/>
    </source>
</evidence>
<comment type="pathway">
    <text evidence="3 13 14">Amino-acid biosynthesis; L-leucine biosynthesis; L-leucine from 3-methyl-2-oxobutanoate: step 3/4.</text>
</comment>
<evidence type="ECO:0000256" key="11">
    <source>
        <dbReference type="ARBA" id="ARBA00023027"/>
    </source>
</evidence>
<dbReference type="Gene3D" id="3.40.718.10">
    <property type="entry name" value="Isopropylmalate Dehydrogenase"/>
    <property type="match status" value="1"/>
</dbReference>
<evidence type="ECO:0000256" key="9">
    <source>
        <dbReference type="ARBA" id="ARBA00022842"/>
    </source>
</evidence>
<feature type="site" description="Important for catalysis" evidence="13">
    <location>
        <position position="190"/>
    </location>
</feature>
<accession>A0ABS2PA20</accession>
<comment type="cofactor">
    <cofactor evidence="13 14">
        <name>Mg(2+)</name>
        <dbReference type="ChEBI" id="CHEBI:18420"/>
    </cofactor>
    <cofactor evidence="13 14">
        <name>Mn(2+)</name>
        <dbReference type="ChEBI" id="CHEBI:29035"/>
    </cofactor>
    <text evidence="13 14">Binds 1 Mg(2+) or Mn(2+) ion per subunit.</text>
</comment>
<comment type="catalytic activity">
    <reaction evidence="1 13 14">
        <text>(2R,3S)-3-isopropylmalate + NAD(+) = 4-methyl-2-oxopentanoate + CO2 + NADH</text>
        <dbReference type="Rhea" id="RHEA:32271"/>
        <dbReference type="ChEBI" id="CHEBI:16526"/>
        <dbReference type="ChEBI" id="CHEBI:17865"/>
        <dbReference type="ChEBI" id="CHEBI:35121"/>
        <dbReference type="ChEBI" id="CHEBI:57540"/>
        <dbReference type="ChEBI" id="CHEBI:57945"/>
        <dbReference type="EC" id="1.1.1.85"/>
    </reaction>
</comment>
<organism evidence="16 17">
    <name type="scientific">Geomicrobium sediminis</name>
    <dbReference type="NCBI Taxonomy" id="1347788"/>
    <lineage>
        <taxon>Bacteria</taxon>
        <taxon>Bacillati</taxon>
        <taxon>Bacillota</taxon>
        <taxon>Bacilli</taxon>
        <taxon>Bacillales</taxon>
        <taxon>Geomicrobium</taxon>
    </lineage>
</organism>